<dbReference type="AlphaFoldDB" id="A0A388LK51"/>
<keyword evidence="2" id="KW-0328">Glycosyltransferase</keyword>
<sequence>MPAAMAKVLEETSGRRRRRRRMSLVFVGAEVAPWSKVGGLADVMGALPPALAARGHRVMSISPRYDQYRDAWDTETTAEVWGITGQRVYGERVGEEYSDNPLRFAIFCQVWSQLI</sequence>
<evidence type="ECO:0000313" key="7">
    <source>
        <dbReference type="Proteomes" id="UP000265515"/>
    </source>
</evidence>
<dbReference type="PANTHER" id="PTHR45825">
    <property type="entry name" value="GRANULE-BOUND STARCH SYNTHASE 1, CHLOROPLASTIC/AMYLOPLASTIC"/>
    <property type="match status" value="1"/>
</dbReference>
<dbReference type="OrthoDB" id="512920at2759"/>
<dbReference type="STRING" id="69332.A0A388LK51"/>
<comment type="pathway">
    <text evidence="1">Glycan biosynthesis; starch biosynthesis.</text>
</comment>
<dbReference type="GO" id="GO:0016757">
    <property type="term" value="F:glycosyltransferase activity"/>
    <property type="evidence" value="ECO:0007669"/>
    <property type="project" value="UniProtKB-KW"/>
</dbReference>
<gene>
    <name evidence="6" type="ORF">CBR_g36234</name>
</gene>
<dbReference type="Gene3D" id="3.40.50.2000">
    <property type="entry name" value="Glycogen Phosphorylase B"/>
    <property type="match status" value="1"/>
</dbReference>
<comment type="caution">
    <text evidence="6">The sequence shown here is derived from an EMBL/GenBank/DDBJ whole genome shotgun (WGS) entry which is preliminary data.</text>
</comment>
<dbReference type="PANTHER" id="PTHR45825:SF3">
    <property type="entry name" value="GRANULE-BOUND STARCH SYNTHASE 1, CHLOROPLASTIC_AMYLOPLASTIC"/>
    <property type="match status" value="1"/>
</dbReference>
<organism evidence="6 7">
    <name type="scientific">Chara braunii</name>
    <name type="common">Braun's stonewort</name>
    <dbReference type="NCBI Taxonomy" id="69332"/>
    <lineage>
        <taxon>Eukaryota</taxon>
        <taxon>Viridiplantae</taxon>
        <taxon>Streptophyta</taxon>
        <taxon>Charophyceae</taxon>
        <taxon>Charales</taxon>
        <taxon>Characeae</taxon>
        <taxon>Chara</taxon>
    </lineage>
</organism>
<dbReference type="Pfam" id="PF08323">
    <property type="entry name" value="Glyco_transf_5"/>
    <property type="match status" value="1"/>
</dbReference>
<evidence type="ECO:0000256" key="3">
    <source>
        <dbReference type="ARBA" id="ARBA00022679"/>
    </source>
</evidence>
<evidence type="ECO:0000256" key="4">
    <source>
        <dbReference type="ARBA" id="ARBA00022922"/>
    </source>
</evidence>
<evidence type="ECO:0000259" key="5">
    <source>
        <dbReference type="Pfam" id="PF08323"/>
    </source>
</evidence>
<evidence type="ECO:0000313" key="6">
    <source>
        <dbReference type="EMBL" id="GBG82704.1"/>
    </source>
</evidence>
<proteinExistence type="predicted"/>
<dbReference type="Gramene" id="GBG82704">
    <property type="protein sequence ID" value="GBG82704"/>
    <property type="gene ID" value="CBR_g36234"/>
</dbReference>
<dbReference type="EMBL" id="BFEA01000415">
    <property type="protein sequence ID" value="GBG82704.1"/>
    <property type="molecule type" value="Genomic_DNA"/>
</dbReference>
<dbReference type="InterPro" id="IPR013534">
    <property type="entry name" value="Starch_synth_cat_dom"/>
</dbReference>
<dbReference type="Proteomes" id="UP000265515">
    <property type="component" value="Unassembled WGS sequence"/>
</dbReference>
<reference evidence="6 7" key="1">
    <citation type="journal article" date="2018" name="Cell">
        <title>The Chara Genome: Secondary Complexity and Implications for Plant Terrestrialization.</title>
        <authorList>
            <person name="Nishiyama T."/>
            <person name="Sakayama H."/>
            <person name="Vries J.D."/>
            <person name="Buschmann H."/>
            <person name="Saint-Marcoux D."/>
            <person name="Ullrich K.K."/>
            <person name="Haas F.B."/>
            <person name="Vanderstraeten L."/>
            <person name="Becker D."/>
            <person name="Lang D."/>
            <person name="Vosolsobe S."/>
            <person name="Rombauts S."/>
            <person name="Wilhelmsson P.K.I."/>
            <person name="Janitza P."/>
            <person name="Kern R."/>
            <person name="Heyl A."/>
            <person name="Rumpler F."/>
            <person name="Villalobos L.I.A.C."/>
            <person name="Clay J.M."/>
            <person name="Skokan R."/>
            <person name="Toyoda A."/>
            <person name="Suzuki Y."/>
            <person name="Kagoshima H."/>
            <person name="Schijlen E."/>
            <person name="Tajeshwar N."/>
            <person name="Catarino B."/>
            <person name="Hetherington A.J."/>
            <person name="Saltykova A."/>
            <person name="Bonnot C."/>
            <person name="Breuninger H."/>
            <person name="Symeonidi A."/>
            <person name="Radhakrishnan G.V."/>
            <person name="Van Nieuwerburgh F."/>
            <person name="Deforce D."/>
            <person name="Chang C."/>
            <person name="Karol K.G."/>
            <person name="Hedrich R."/>
            <person name="Ulvskov P."/>
            <person name="Glockner G."/>
            <person name="Delwiche C.F."/>
            <person name="Petrasek J."/>
            <person name="Van de Peer Y."/>
            <person name="Friml J."/>
            <person name="Beilby M."/>
            <person name="Dolan L."/>
            <person name="Kohara Y."/>
            <person name="Sugano S."/>
            <person name="Fujiyama A."/>
            <person name="Delaux P.-M."/>
            <person name="Quint M."/>
            <person name="TheiBen G."/>
            <person name="Hagemann M."/>
            <person name="Harholt J."/>
            <person name="Dunand C."/>
            <person name="Zachgo S."/>
            <person name="Langdale J."/>
            <person name="Maumus F."/>
            <person name="Straeten D.V.D."/>
            <person name="Gould S.B."/>
            <person name="Rensing S.A."/>
        </authorList>
    </citation>
    <scope>NUCLEOTIDE SEQUENCE [LARGE SCALE GENOMIC DNA]</scope>
    <source>
        <strain evidence="6 7">S276</strain>
    </source>
</reference>
<keyword evidence="4" id="KW-0750">Starch biosynthesis</keyword>
<dbReference type="UniPathway" id="UPA00152"/>
<protein>
    <recommendedName>
        <fullName evidence="5">Starch synthase catalytic domain-containing protein</fullName>
    </recommendedName>
</protein>
<dbReference type="SUPFAM" id="SSF53756">
    <property type="entry name" value="UDP-Glycosyltransferase/glycogen phosphorylase"/>
    <property type="match status" value="1"/>
</dbReference>
<dbReference type="GO" id="GO:0019252">
    <property type="term" value="P:starch biosynthetic process"/>
    <property type="evidence" value="ECO:0007669"/>
    <property type="project" value="UniProtKB-UniPathway"/>
</dbReference>
<name>A0A388LK51_CHABU</name>
<evidence type="ECO:0000256" key="2">
    <source>
        <dbReference type="ARBA" id="ARBA00022676"/>
    </source>
</evidence>
<keyword evidence="3" id="KW-0808">Transferase</keyword>
<accession>A0A388LK51</accession>
<keyword evidence="7" id="KW-1185">Reference proteome</keyword>
<feature type="domain" description="Starch synthase catalytic" evidence="5">
    <location>
        <begin position="25"/>
        <end position="113"/>
    </location>
</feature>
<evidence type="ECO:0000256" key="1">
    <source>
        <dbReference type="ARBA" id="ARBA00004727"/>
    </source>
</evidence>